<evidence type="ECO:0000256" key="1">
    <source>
        <dbReference type="ARBA" id="ARBA00022468"/>
    </source>
</evidence>
<dbReference type="PROSITE" id="PS50086">
    <property type="entry name" value="TBC_RABGAP"/>
    <property type="match status" value="1"/>
</dbReference>
<feature type="compositionally biased region" description="Basic and acidic residues" evidence="4">
    <location>
        <begin position="1"/>
        <end position="11"/>
    </location>
</feature>
<dbReference type="Gene3D" id="1.10.8.270">
    <property type="entry name" value="putative rabgap domain of human tbc1 domain family member 14 like domains"/>
    <property type="match status" value="1"/>
</dbReference>
<dbReference type="FunFam" id="1.10.472.80:FF:000005">
    <property type="entry name" value="TBC1 domain family member 15"/>
    <property type="match status" value="1"/>
</dbReference>
<dbReference type="Pfam" id="PF00566">
    <property type="entry name" value="RabGAP-TBC"/>
    <property type="match status" value="1"/>
</dbReference>
<reference evidence="7" key="1">
    <citation type="journal article" date="2018" name="Nat. Microbiol.">
        <title>Leveraging single-cell genomics to expand the fungal tree of life.</title>
        <authorList>
            <person name="Ahrendt S.R."/>
            <person name="Quandt C.A."/>
            <person name="Ciobanu D."/>
            <person name="Clum A."/>
            <person name="Salamov A."/>
            <person name="Andreopoulos B."/>
            <person name="Cheng J.F."/>
            <person name="Woyke T."/>
            <person name="Pelin A."/>
            <person name="Henrissat B."/>
            <person name="Reynolds N.K."/>
            <person name="Benny G.L."/>
            <person name="Smith M.E."/>
            <person name="James T.Y."/>
            <person name="Grigoriev I.V."/>
        </authorList>
    </citation>
    <scope>NUCLEOTIDE SEQUENCE [LARGE SCALE GENOMIC DNA]</scope>
    <source>
        <strain evidence="7">RSA 1356</strain>
    </source>
</reference>
<dbReference type="PANTHER" id="PTHR22957">
    <property type="entry name" value="TBC1 DOMAIN FAMILY MEMBER GTPASE-ACTIVATING PROTEIN"/>
    <property type="match status" value="1"/>
</dbReference>
<dbReference type="SUPFAM" id="SSF47923">
    <property type="entry name" value="Ypt/Rab-GAP domain of gyp1p"/>
    <property type="match status" value="2"/>
</dbReference>
<feature type="domain" description="Rab-GAP TBC" evidence="5">
    <location>
        <begin position="433"/>
        <end position="664"/>
    </location>
</feature>
<accession>A0A4P9XNX5</accession>
<dbReference type="GO" id="GO:0005737">
    <property type="term" value="C:cytoplasm"/>
    <property type="evidence" value="ECO:0007669"/>
    <property type="project" value="UniProtKB-ARBA"/>
</dbReference>
<dbReference type="Proteomes" id="UP000271241">
    <property type="component" value="Unassembled WGS sequence"/>
</dbReference>
<dbReference type="InterPro" id="IPR000195">
    <property type="entry name" value="Rab-GAP-TBC_dom"/>
</dbReference>
<evidence type="ECO:0000256" key="3">
    <source>
        <dbReference type="ARBA" id="ARBA00082648"/>
    </source>
</evidence>
<dbReference type="STRING" id="78915.A0A4P9XNX5"/>
<dbReference type="Gene3D" id="2.30.29.230">
    <property type="match status" value="1"/>
</dbReference>
<sequence length="814" mass="91895">MSGRSDGDRSPSQRSLSSSRGDGEQVQLLHCKSNVYVHCPPDGKNQQRGYLAVFEKVDVQYLAWIPDAAIPSEELDAYVRVDASVDDPLNASMVNTVLLPLWSDAELHRGGGEHNVAEAGVCAPLGTLRTLLVHPPSLTQWYGSVVLSLRDGTSWPPLWFHDDENRSAMEASDGAHWGGDDLIVWLQRIADIVRSTTNVNLFAVNPNAEDYLELRLQSPDSTDDEAIAQEKEARRTSYAAATTETTMATVSALQRGPRSRLSSIDALAADPTISTLKELKWNMLERFAQVTRLSRSVAASVLEHPISRPIVALLPQSIASLAEESQVRQVCDDYSPAALYLAKWAADAIKRQHYLPGEKEQSAAGAGVEMATMREEKTELGIFEVLSAYEDMPNFTTRRLKPVTPEQWFAWQDEQGRFTVSAEDICAAVYAGSIEPDIRPAIWPFLLHVFPWNSTAAERESILEAKRAEYEALKQQWQAPEARATAEYIEQEHRIEKDVLRTDRTIPEYADQTQSSHNTKKSTARSASVRERGLPGGNPNLAIMQSVLMTYNYYNVGHGYVQGMSDLVSPLFFVLRDEVLTFWCFVGFMERMERNFSVDQVGMRNQLVALEQLIEFMFPRLHRHLERADSLNLFFCFRWVLIWFKREFKFAEVMRLWEVLWTDRFSREFHLFIALAILDLHQTVIMEHLMQFDGILKYVNDLSMTMDLDEVICRAEFLYLKFRHAVHVLDEQSAAIQAHQATSSDGEAEAVDVVVMPSKDGSLEEDSNDEDDEDNAMSIHLRYPVTPALRALLTDEKSDKGHDVCLAAPGTKVE</sequence>
<evidence type="ECO:0000256" key="4">
    <source>
        <dbReference type="SAM" id="MobiDB-lite"/>
    </source>
</evidence>
<evidence type="ECO:0000256" key="2">
    <source>
        <dbReference type="ARBA" id="ARBA00072091"/>
    </source>
</evidence>
<evidence type="ECO:0000259" key="5">
    <source>
        <dbReference type="PROSITE" id="PS50086"/>
    </source>
</evidence>
<name>A0A4P9XNX5_9FUNG</name>
<protein>
    <recommendedName>
        <fullName evidence="2">GTPase-activating protein GYP7</fullName>
    </recommendedName>
    <alternativeName>
        <fullName evidence="3">GAP for YPT7</fullName>
    </alternativeName>
</protein>
<evidence type="ECO:0000313" key="7">
    <source>
        <dbReference type="Proteomes" id="UP000271241"/>
    </source>
</evidence>
<feature type="region of interest" description="Disordered" evidence="4">
    <location>
        <begin position="1"/>
        <end position="24"/>
    </location>
</feature>
<dbReference type="GO" id="GO:0005096">
    <property type="term" value="F:GTPase activator activity"/>
    <property type="evidence" value="ECO:0007669"/>
    <property type="project" value="UniProtKB-KW"/>
</dbReference>
<dbReference type="PANTHER" id="PTHR22957:SF502">
    <property type="entry name" value="SMALL G PROTEIN SIGNALING MODULATOR 2-RELATED"/>
    <property type="match status" value="1"/>
</dbReference>
<gene>
    <name evidence="6" type="ORF">THASP1DRAFT_30518</name>
</gene>
<proteinExistence type="predicted"/>
<keyword evidence="1" id="KW-0343">GTPase activation</keyword>
<organism evidence="6 7">
    <name type="scientific">Thamnocephalis sphaerospora</name>
    <dbReference type="NCBI Taxonomy" id="78915"/>
    <lineage>
        <taxon>Eukaryota</taxon>
        <taxon>Fungi</taxon>
        <taxon>Fungi incertae sedis</taxon>
        <taxon>Zoopagomycota</taxon>
        <taxon>Zoopagomycotina</taxon>
        <taxon>Zoopagomycetes</taxon>
        <taxon>Zoopagales</taxon>
        <taxon>Sigmoideomycetaceae</taxon>
        <taxon>Thamnocephalis</taxon>
    </lineage>
</organism>
<dbReference type="SMART" id="SM00164">
    <property type="entry name" value="TBC"/>
    <property type="match status" value="1"/>
</dbReference>
<evidence type="ECO:0000313" key="6">
    <source>
        <dbReference type="EMBL" id="RKP07674.1"/>
    </source>
</evidence>
<dbReference type="AlphaFoldDB" id="A0A4P9XNX5"/>
<keyword evidence="7" id="KW-1185">Reference proteome</keyword>
<dbReference type="OrthoDB" id="10264062at2759"/>
<dbReference type="Gene3D" id="1.10.472.80">
    <property type="entry name" value="Ypt/Rab-GAP domain of gyp1p, domain 3"/>
    <property type="match status" value="1"/>
</dbReference>
<feature type="region of interest" description="Disordered" evidence="4">
    <location>
        <begin position="507"/>
        <end position="532"/>
    </location>
</feature>
<dbReference type="EMBL" id="KZ992687">
    <property type="protein sequence ID" value="RKP07674.1"/>
    <property type="molecule type" value="Genomic_DNA"/>
</dbReference>
<dbReference type="InterPro" id="IPR035969">
    <property type="entry name" value="Rab-GAP_TBC_sf"/>
</dbReference>